<evidence type="ECO:0000313" key="2">
    <source>
        <dbReference type="EMBL" id="AGH43013.1"/>
    </source>
</evidence>
<dbReference type="PATRIC" id="fig|1129794.4.peg.890"/>
<dbReference type="RefSeq" id="WP_007640750.1">
    <property type="nucleotide sequence ID" value="NC_020514.1"/>
</dbReference>
<keyword evidence="3" id="KW-1185">Reference proteome</keyword>
<evidence type="ECO:0000313" key="3">
    <source>
        <dbReference type="Proteomes" id="UP000011864"/>
    </source>
</evidence>
<dbReference type="STRING" id="1129794.C427_0904"/>
<dbReference type="KEGG" id="gps:C427_0904"/>
<reference evidence="2 3" key="1">
    <citation type="journal article" date="2013" name="Genome Announc.">
        <title>Complete Genome Sequence of Glaciecola psychrophila Strain 170T.</title>
        <authorList>
            <person name="Yin J."/>
            <person name="Chen J."/>
            <person name="Liu G."/>
            <person name="Yu Y."/>
            <person name="Song L."/>
            <person name="Wang X."/>
            <person name="Qu X."/>
        </authorList>
    </citation>
    <scope>NUCLEOTIDE SEQUENCE [LARGE SCALE GENOMIC DNA]</scope>
    <source>
        <strain evidence="2 3">170</strain>
    </source>
</reference>
<dbReference type="InterPro" id="IPR010836">
    <property type="entry name" value="SapC"/>
</dbReference>
<evidence type="ECO:0000256" key="1">
    <source>
        <dbReference type="SAM" id="MobiDB-lite"/>
    </source>
</evidence>
<accession>K7A9R7</accession>
<dbReference type="Proteomes" id="UP000011864">
    <property type="component" value="Chromosome"/>
</dbReference>
<feature type="region of interest" description="Disordered" evidence="1">
    <location>
        <begin position="237"/>
        <end position="267"/>
    </location>
</feature>
<dbReference type="OrthoDB" id="9806524at2"/>
<name>K7A9R7_9ALTE</name>
<dbReference type="EMBL" id="CP003837">
    <property type="protein sequence ID" value="AGH43013.1"/>
    <property type="molecule type" value="Genomic_DNA"/>
</dbReference>
<dbReference type="Pfam" id="PF07277">
    <property type="entry name" value="SapC"/>
    <property type="match status" value="1"/>
</dbReference>
<dbReference type="eggNOG" id="ENOG5032THI">
    <property type="taxonomic scope" value="Bacteria"/>
</dbReference>
<organism evidence="2 3">
    <name type="scientific">Paraglaciecola psychrophila 170</name>
    <dbReference type="NCBI Taxonomy" id="1129794"/>
    <lineage>
        <taxon>Bacteria</taxon>
        <taxon>Pseudomonadati</taxon>
        <taxon>Pseudomonadota</taxon>
        <taxon>Gammaproteobacteria</taxon>
        <taxon>Alteromonadales</taxon>
        <taxon>Alteromonadaceae</taxon>
        <taxon>Paraglaciecola</taxon>
    </lineage>
</organism>
<protein>
    <submittedName>
        <fullName evidence="2">SapC family protein</fullName>
    </submittedName>
</protein>
<dbReference type="AlphaFoldDB" id="K7A9R7"/>
<proteinExistence type="predicted"/>
<feature type="compositionally biased region" description="Low complexity" evidence="1">
    <location>
        <begin position="241"/>
        <end position="256"/>
    </location>
</feature>
<dbReference type="HOGENOM" id="CLU_074824_1_1_6"/>
<gene>
    <name evidence="2" type="ORF">C427_0904</name>
</gene>
<sequence length="267" mass="29693">MTMNYIPLDKNKHKDLHVKLNGDFAHTKDTHLAAASIREYAQVASCMPIIFIKDPKSETTHSVAMLGIEQGVNLFMQNEKWSGHVVPLNIQRYPFDVRPDGEKLGVFIDENSDLIGKEGEPLFTEGEASPFLDNRQKLLSELANSEMATRDFVKKLEDLGLLESIIIRAQYVDGQQRNINGMQTISEKRLQALDADTIAELHKIGYLGAIYAVMLSLGQLNRLVQLTQTTENPVRALQLQPEEPATEEAAAASAPESKPKAKKAAKK</sequence>